<keyword evidence="3" id="KW-1185">Reference proteome</keyword>
<gene>
    <name evidence="2" type="ORF">DUI87_12928</name>
</gene>
<feature type="transmembrane region" description="Helical" evidence="1">
    <location>
        <begin position="52"/>
        <end position="77"/>
    </location>
</feature>
<dbReference type="STRING" id="333673.A0A3M0KGJ6"/>
<reference evidence="2 3" key="1">
    <citation type="submission" date="2018-07" db="EMBL/GenBank/DDBJ databases">
        <title>A high quality draft genome assembly of the barn swallow (H. rustica rustica).</title>
        <authorList>
            <person name="Formenti G."/>
            <person name="Chiara M."/>
            <person name="Poveda L."/>
            <person name="Francoijs K.-J."/>
            <person name="Bonisoli-Alquati A."/>
            <person name="Canova L."/>
            <person name="Gianfranceschi L."/>
            <person name="Horner D.S."/>
            <person name="Saino N."/>
        </authorList>
    </citation>
    <scope>NUCLEOTIDE SEQUENCE [LARGE SCALE GENOMIC DNA]</scope>
    <source>
        <strain evidence="2">Chelidonia</strain>
        <tissue evidence="2">Blood</tissue>
    </source>
</reference>
<proteinExistence type="predicted"/>
<protein>
    <submittedName>
        <fullName evidence="2">Uncharacterized protein</fullName>
    </submittedName>
</protein>
<keyword evidence="1" id="KW-0812">Transmembrane</keyword>
<organism evidence="2 3">
    <name type="scientific">Hirundo rustica rustica</name>
    <dbReference type="NCBI Taxonomy" id="333673"/>
    <lineage>
        <taxon>Eukaryota</taxon>
        <taxon>Metazoa</taxon>
        <taxon>Chordata</taxon>
        <taxon>Craniata</taxon>
        <taxon>Vertebrata</taxon>
        <taxon>Euteleostomi</taxon>
        <taxon>Archelosauria</taxon>
        <taxon>Archosauria</taxon>
        <taxon>Dinosauria</taxon>
        <taxon>Saurischia</taxon>
        <taxon>Theropoda</taxon>
        <taxon>Coelurosauria</taxon>
        <taxon>Aves</taxon>
        <taxon>Neognathae</taxon>
        <taxon>Neoaves</taxon>
        <taxon>Telluraves</taxon>
        <taxon>Australaves</taxon>
        <taxon>Passeriformes</taxon>
        <taxon>Sylvioidea</taxon>
        <taxon>Hirundinidae</taxon>
        <taxon>Hirundo</taxon>
    </lineage>
</organism>
<evidence type="ECO:0000313" key="3">
    <source>
        <dbReference type="Proteomes" id="UP000269221"/>
    </source>
</evidence>
<evidence type="ECO:0000313" key="2">
    <source>
        <dbReference type="EMBL" id="RMC10130.1"/>
    </source>
</evidence>
<keyword evidence="1" id="KW-0472">Membrane</keyword>
<name>A0A3M0KGJ6_HIRRU</name>
<comment type="caution">
    <text evidence="2">The sequence shown here is derived from an EMBL/GenBank/DDBJ whole genome shotgun (WGS) entry which is preliminary data.</text>
</comment>
<accession>A0A3M0KGJ6</accession>
<dbReference type="Proteomes" id="UP000269221">
    <property type="component" value="Unassembled WGS sequence"/>
</dbReference>
<dbReference type="Gene3D" id="1.10.287.210">
    <property type="match status" value="1"/>
</dbReference>
<dbReference type="SUPFAM" id="SSF58069">
    <property type="entry name" value="Virus ectodomain"/>
    <property type="match status" value="1"/>
</dbReference>
<evidence type="ECO:0000256" key="1">
    <source>
        <dbReference type="SAM" id="Phobius"/>
    </source>
</evidence>
<keyword evidence="1" id="KW-1133">Transmembrane helix</keyword>
<dbReference type="AlphaFoldDB" id="A0A3M0KGJ6"/>
<dbReference type="InterPro" id="IPR018154">
    <property type="entry name" value="TLV/ENV_coat_polyprotein"/>
</dbReference>
<dbReference type="EMBL" id="QRBI01000112">
    <property type="protein sequence ID" value="RMC10130.1"/>
    <property type="molecule type" value="Genomic_DNA"/>
</dbReference>
<sequence>MTTTRAAREAIRSASMVIAKPSSWSTIKQKSCITKKKKCFLEETIQLRKREVITGITIAMLLGLGAAGTATGVSALVTQHQGLSQLQMTIDEDLLRIEKSISSLEESSSSLSEVVLQNRLEFRDFNMAWVNLEGNICSVKISSPNCRLFLSEPLAPLCPGQLETETRQQNSPGS</sequence>
<dbReference type="Pfam" id="PF00429">
    <property type="entry name" value="TLV_coat"/>
    <property type="match status" value="1"/>
</dbReference>